<dbReference type="HAMAP" id="MF_01600">
    <property type="entry name" value="UPF0182"/>
    <property type="match status" value="1"/>
</dbReference>
<evidence type="ECO:0000256" key="4">
    <source>
        <dbReference type="ARBA" id="ARBA00023136"/>
    </source>
</evidence>
<feature type="region of interest" description="Disordered" evidence="6">
    <location>
        <begin position="893"/>
        <end position="919"/>
    </location>
</feature>
<evidence type="ECO:0000256" key="5">
    <source>
        <dbReference type="HAMAP-Rule" id="MF_01600"/>
    </source>
</evidence>
<feature type="transmembrane region" description="Helical" evidence="5">
    <location>
        <begin position="263"/>
        <end position="284"/>
    </location>
</feature>
<gene>
    <name evidence="7" type="ORF">DFJ64_0874</name>
</gene>
<proteinExistence type="inferred from homology"/>
<accession>A0A3D9V473</accession>
<name>A0A3D9V473_THECX</name>
<sequence length="1000" mass="110034">MSSYSAPRDPFRRAYGRPPARSRALVPTVVVLFVLAALFGTFANFWTERLWFQAIDYSTVFTTRLLTRVGMFAVFGLVLGLVVFANMAIAYRLRPRYLAITHEQQALDRYREVVDPHRKLIGGVVAGLLALVAGSSASARWQEYLQWWHATPFGRKDPQFGLDVSFYLFSYPWYRFLISFGFAVILLSLVAALATHYLYGGIRLQSPGQKASDAAQAHVSVLVGLFVLLKAIAYWFDRYGLVVASHQLSNQDFTGITYTDAHAVIPAKTILTFIAAICALLFFANVVRRTWLLPGIGLGLLVLSAALLGWAWPAIVQQVQVRPNEPVREAPYIQRHIDATREAFGIADAQVDRYEAKTSTTRGQLADDAETLPGVRLIDPSVVRETFEQLQQVRGFYTFGATDDQALDVDRYEVDGEIRDAVVAVREVNIDGVPADQRNWNNDHTVYTHGYGFVAAFGNRRTSEGSPQWIEGGIPSRGELGRYEPRIYYGEKSPDYSIVGAPEGTPPVELDVPGGGGGARSHYTYKGKGGVPIGSFGRRVLYAMKFQDFNILLNQSRINSESKILYDRNPRLRVQKVAPWLDLDSDPYPAIVDGRIKWIIDGYTMSDNYPLSQRLLLSDATSTSLTPRPAIVGQPSERLNYIRNSVKATVDAYDGTVSLYAWDESDPILKTWMKAFPGTVQPKSKMPEELLDHVRYPVDLMKVQREVLAQYHVTEAGPFYQGTERWRVPADPTASQPIKQPVYYLSVRMPNESEPVFSLTSTYIYYNRENLAAFVAVNADARSSDYGKIRVLQLDEKTQIDGPSQIANKLDSDTRIADAMLPLTRGESRAVKGNLLTLPVGGGLLYVQPVYVQRGGTGASYPLLRLVLASFGGGIGVGPTLQDALDMVFEGNAGADTGEEAPPETGEDGGQETPPTEQSPEAIVADALREARDAFAEAEEALKAGDLRGYAEAVERAEAAVERAARAEAQSGQAGQPTPAPTPTPVPTPTPTPTPAARPG</sequence>
<feature type="transmembrane region" description="Helical" evidence="5">
    <location>
        <begin position="173"/>
        <end position="199"/>
    </location>
</feature>
<keyword evidence="3 5" id="KW-1133">Transmembrane helix</keyword>
<evidence type="ECO:0000313" key="7">
    <source>
        <dbReference type="EMBL" id="REF35493.1"/>
    </source>
</evidence>
<feature type="transmembrane region" description="Helical" evidence="5">
    <location>
        <begin position="291"/>
        <end position="312"/>
    </location>
</feature>
<evidence type="ECO:0000256" key="6">
    <source>
        <dbReference type="SAM" id="MobiDB-lite"/>
    </source>
</evidence>
<feature type="region of interest" description="Disordered" evidence="6">
    <location>
        <begin position="961"/>
        <end position="1000"/>
    </location>
</feature>
<dbReference type="Pfam" id="PF03699">
    <property type="entry name" value="UPF0182"/>
    <property type="match status" value="1"/>
</dbReference>
<dbReference type="EMBL" id="QTUC01000001">
    <property type="protein sequence ID" value="REF35493.1"/>
    <property type="molecule type" value="Genomic_DNA"/>
</dbReference>
<dbReference type="PANTHER" id="PTHR39344:SF1">
    <property type="entry name" value="UPF0182 PROTEIN SLL1060"/>
    <property type="match status" value="1"/>
</dbReference>
<evidence type="ECO:0000313" key="8">
    <source>
        <dbReference type="Proteomes" id="UP000256485"/>
    </source>
</evidence>
<keyword evidence="4 5" id="KW-0472">Membrane</keyword>
<dbReference type="GO" id="GO:0005886">
    <property type="term" value="C:plasma membrane"/>
    <property type="evidence" value="ECO:0007669"/>
    <property type="project" value="UniProtKB-SubCell"/>
</dbReference>
<dbReference type="PANTHER" id="PTHR39344">
    <property type="entry name" value="UPF0182 PROTEIN SLL1060"/>
    <property type="match status" value="1"/>
</dbReference>
<evidence type="ECO:0000256" key="2">
    <source>
        <dbReference type="ARBA" id="ARBA00022692"/>
    </source>
</evidence>
<feature type="transmembrane region" description="Helical" evidence="5">
    <location>
        <begin position="24"/>
        <end position="46"/>
    </location>
</feature>
<comment type="similarity">
    <text evidence="5">Belongs to the UPF0182 family.</text>
</comment>
<feature type="transmembrane region" description="Helical" evidence="5">
    <location>
        <begin position="120"/>
        <end position="139"/>
    </location>
</feature>
<feature type="transmembrane region" description="Helical" evidence="5">
    <location>
        <begin position="219"/>
        <end position="236"/>
    </location>
</feature>
<comment type="subcellular location">
    <subcellularLocation>
        <location evidence="5">Cell membrane</location>
        <topology evidence="5">Multi-pass membrane protein</topology>
    </subcellularLocation>
</comment>
<dbReference type="OrthoDB" id="9763654at2"/>
<evidence type="ECO:0000256" key="3">
    <source>
        <dbReference type="ARBA" id="ARBA00022989"/>
    </source>
</evidence>
<dbReference type="RefSeq" id="WP_115849273.1">
    <property type="nucleotide sequence ID" value="NZ_QTUC01000001.1"/>
</dbReference>
<protein>
    <recommendedName>
        <fullName evidence="5">UPF0182 protein DFJ64_0874</fullName>
    </recommendedName>
</protein>
<feature type="compositionally biased region" description="Acidic residues" evidence="6">
    <location>
        <begin position="897"/>
        <end position="910"/>
    </location>
</feature>
<feature type="compositionally biased region" description="Pro residues" evidence="6">
    <location>
        <begin position="978"/>
        <end position="1000"/>
    </location>
</feature>
<keyword evidence="8" id="KW-1185">Reference proteome</keyword>
<keyword evidence="1 5" id="KW-1003">Cell membrane</keyword>
<organism evidence="7 8">
    <name type="scientific">Thermasporomyces composti</name>
    <dbReference type="NCBI Taxonomy" id="696763"/>
    <lineage>
        <taxon>Bacteria</taxon>
        <taxon>Bacillati</taxon>
        <taxon>Actinomycetota</taxon>
        <taxon>Actinomycetes</taxon>
        <taxon>Propionibacteriales</taxon>
        <taxon>Nocardioidaceae</taxon>
        <taxon>Thermasporomyces</taxon>
    </lineage>
</organism>
<comment type="caution">
    <text evidence="7">The sequence shown here is derived from an EMBL/GenBank/DDBJ whole genome shotgun (WGS) entry which is preliminary data.</text>
</comment>
<dbReference type="AlphaFoldDB" id="A0A3D9V473"/>
<keyword evidence="2 5" id="KW-0812">Transmembrane</keyword>
<evidence type="ECO:0000256" key="1">
    <source>
        <dbReference type="ARBA" id="ARBA00022475"/>
    </source>
</evidence>
<reference evidence="7 8" key="1">
    <citation type="submission" date="2018-08" db="EMBL/GenBank/DDBJ databases">
        <title>Sequencing the genomes of 1000 actinobacteria strains.</title>
        <authorList>
            <person name="Klenk H.-P."/>
        </authorList>
    </citation>
    <scope>NUCLEOTIDE SEQUENCE [LARGE SCALE GENOMIC DNA]</scope>
    <source>
        <strain evidence="7 8">DSM 22891</strain>
    </source>
</reference>
<dbReference type="Proteomes" id="UP000256485">
    <property type="component" value="Unassembled WGS sequence"/>
</dbReference>
<dbReference type="InterPro" id="IPR005372">
    <property type="entry name" value="UPF0182"/>
</dbReference>
<dbReference type="GO" id="GO:0005576">
    <property type="term" value="C:extracellular region"/>
    <property type="evidence" value="ECO:0007669"/>
    <property type="project" value="TreeGrafter"/>
</dbReference>
<feature type="transmembrane region" description="Helical" evidence="5">
    <location>
        <begin position="66"/>
        <end position="89"/>
    </location>
</feature>